<evidence type="ECO:0000259" key="2">
    <source>
        <dbReference type="PROSITE" id="PS51457"/>
    </source>
</evidence>
<protein>
    <recommendedName>
        <fullName evidence="2">BEN domain-containing protein</fullName>
    </recommendedName>
</protein>
<proteinExistence type="predicted"/>
<accession>B7S8D8</accession>
<evidence type="ECO:0000313" key="3">
    <source>
        <dbReference type="EMBL" id="ACE75163.1"/>
    </source>
</evidence>
<dbReference type="EMBL" id="EF710645">
    <property type="protein sequence ID" value="ACE75163.1"/>
    <property type="molecule type" value="Genomic_DNA"/>
</dbReference>
<gene>
    <name evidence="3" type="ORF">GFP_L3_0240</name>
</gene>
<evidence type="ECO:0000256" key="1">
    <source>
        <dbReference type="SAM" id="MobiDB-lite"/>
    </source>
</evidence>
<dbReference type="GO" id="GO:0003677">
    <property type="term" value="F:DNA binding"/>
    <property type="evidence" value="ECO:0007669"/>
    <property type="project" value="InterPro"/>
</dbReference>
<organism evidence="3">
    <name type="scientific">Glyptapanteles flavicoxis</name>
    <dbReference type="NCBI Taxonomy" id="463051"/>
    <lineage>
        <taxon>Eukaryota</taxon>
        <taxon>Metazoa</taxon>
        <taxon>Ecdysozoa</taxon>
        <taxon>Arthropoda</taxon>
        <taxon>Hexapoda</taxon>
        <taxon>Insecta</taxon>
        <taxon>Pterygota</taxon>
        <taxon>Neoptera</taxon>
        <taxon>Endopterygota</taxon>
        <taxon>Hymenoptera</taxon>
        <taxon>Apocrita</taxon>
        <taxon>Ichneumonoidea</taxon>
        <taxon>Braconidae</taxon>
        <taxon>Microgastrinae</taxon>
        <taxon>Glyptapanteles</taxon>
    </lineage>
</organism>
<dbReference type="PROSITE" id="PS51457">
    <property type="entry name" value="BEN"/>
    <property type="match status" value="1"/>
</dbReference>
<name>B7S8D8_9HYME</name>
<feature type="region of interest" description="Disordered" evidence="1">
    <location>
        <begin position="118"/>
        <end position="144"/>
    </location>
</feature>
<feature type="domain" description="BEN" evidence="2">
    <location>
        <begin position="274"/>
        <end position="373"/>
    </location>
</feature>
<dbReference type="InterPro" id="IPR018379">
    <property type="entry name" value="BEN_domain"/>
</dbReference>
<dbReference type="AlphaFoldDB" id="B7S8D8"/>
<sequence length="380" mass="43413">MNASRIQQYHVVKFLSAQTNGLSQVICIPASWIRWADTEFSTVLTAYPVEPAEITRERIEYYENPSFYDNVIHCVNQPERKAKVSSGSQMIVTDAVSPCRSYSSEFQKWLSTSRNSIDPNSSIVNETDEHPRLQSESTRSVIDVDSDDDVPWDLSMSSQNSHSINDREHCKKKVFCTECGCPGSSASFVASQHPKMNENNTFLLGFQRRFLDFTILAGHNNDSCDWRISSSQVNQSLGASSPLQDVVTNLIRFDKRWTLKYREPSPGLIELWPNTGAYITELELHYCLKRSKKCTQLARLLTVHVFSETALKKCRYVNNVRGNQNLQLDKSATIAIVNFVLRYGCTQHWRPSSDRSIKNAIRYQLIMSKKKSDQHHVLTL</sequence>
<reference evidence="3" key="1">
    <citation type="submission" date="2007-06" db="EMBL/GenBank/DDBJ databases">
        <title>Bracovirus Evolution: Comparative Genomics of Multiple Viral and Proviral Genomes.</title>
        <authorList>
            <person name="Desjardins C.A."/>
            <person name="Gundersen-Rindal D.E."/>
            <person name="Hostetler J.B."/>
            <person name="Tallon L.J."/>
            <person name="Utterback T.R."/>
            <person name="Fuester R.W."/>
            <person name="Schatz M.C."/>
            <person name="Pedroni M.J."/>
            <person name="Fadrosh D.W."/>
            <person name="Haas B.J."/>
            <person name="Toms B.S."/>
            <person name="Chen D."/>
            <person name="Nene V."/>
        </authorList>
    </citation>
    <scope>NUCLEOTIDE SEQUENCE</scope>
</reference>